<feature type="compositionally biased region" description="Basic and acidic residues" evidence="1">
    <location>
        <begin position="13"/>
        <end position="25"/>
    </location>
</feature>
<feature type="compositionally biased region" description="Pro residues" evidence="1">
    <location>
        <begin position="97"/>
        <end position="129"/>
    </location>
</feature>
<accession>A0A317FIF8</accession>
<protein>
    <recommendedName>
        <fullName evidence="2">Zinc finger/thioredoxin putative domain-containing protein</fullName>
    </recommendedName>
</protein>
<name>A0A317FIF8_9PROT</name>
<dbReference type="Proteomes" id="UP000245765">
    <property type="component" value="Unassembled WGS sequence"/>
</dbReference>
<proteinExistence type="predicted"/>
<evidence type="ECO:0000256" key="1">
    <source>
        <dbReference type="SAM" id="MobiDB-lite"/>
    </source>
</evidence>
<dbReference type="InterPro" id="IPR011723">
    <property type="entry name" value="Znf/thioredoxin_put"/>
</dbReference>
<comment type="caution">
    <text evidence="3">The sequence shown here is derived from an EMBL/GenBank/DDBJ whole genome shotgun (WGS) entry which is preliminary data.</text>
</comment>
<keyword evidence="4" id="KW-1185">Reference proteome</keyword>
<feature type="region of interest" description="Disordered" evidence="1">
    <location>
        <begin position="90"/>
        <end position="164"/>
    </location>
</feature>
<feature type="region of interest" description="Disordered" evidence="1">
    <location>
        <begin position="1"/>
        <end position="33"/>
    </location>
</feature>
<dbReference type="AlphaFoldDB" id="A0A317FIF8"/>
<feature type="compositionally biased region" description="Pro residues" evidence="1">
    <location>
        <begin position="153"/>
        <end position="164"/>
    </location>
</feature>
<evidence type="ECO:0000259" key="2">
    <source>
        <dbReference type="Pfam" id="PF13717"/>
    </source>
</evidence>
<feature type="domain" description="Zinc finger/thioredoxin putative" evidence="2">
    <location>
        <begin position="41"/>
        <end position="75"/>
    </location>
</feature>
<sequence length="214" mass="22367">MHPVCPARPGAPRGDRAVPPRDRAPAGDCVPARRRSHSDQMRIACPNCSAEYEVPDTLLAAGPRLLRCARCSHQFEASAPGAVAVAAAGPAATPAPAEEPAPPPAPAAEPQVTEPPPPPEAAAPPGPEPARPEREPEPEPTPPPRAARAPRVADPPLPYRPPPDSPRGGLPLVLAWLLSLAILGGAGWATWHYHAEIVAAWPPAERLYQALGVR</sequence>
<dbReference type="EMBL" id="QGNA01000001">
    <property type="protein sequence ID" value="PWS37857.1"/>
    <property type="molecule type" value="Genomic_DNA"/>
</dbReference>
<reference evidence="4" key="1">
    <citation type="submission" date="2018-05" db="EMBL/GenBank/DDBJ databases">
        <authorList>
            <person name="Du Z."/>
            <person name="Wang X."/>
        </authorList>
    </citation>
    <scope>NUCLEOTIDE SEQUENCE [LARGE SCALE GENOMIC DNA]</scope>
    <source>
        <strain evidence="4">CQN31</strain>
    </source>
</reference>
<dbReference type="Pfam" id="PF13717">
    <property type="entry name" value="Zn_ribbon_4"/>
    <property type="match status" value="1"/>
</dbReference>
<dbReference type="NCBIfam" id="TIGR02098">
    <property type="entry name" value="MJ0042_CXXC"/>
    <property type="match status" value="1"/>
</dbReference>
<organism evidence="3 4">
    <name type="scientific">Falsiroseomonas bella</name>
    <dbReference type="NCBI Taxonomy" id="2184016"/>
    <lineage>
        <taxon>Bacteria</taxon>
        <taxon>Pseudomonadati</taxon>
        <taxon>Pseudomonadota</taxon>
        <taxon>Alphaproteobacteria</taxon>
        <taxon>Acetobacterales</taxon>
        <taxon>Roseomonadaceae</taxon>
        <taxon>Falsiroseomonas</taxon>
    </lineage>
</organism>
<evidence type="ECO:0000313" key="3">
    <source>
        <dbReference type="EMBL" id="PWS37857.1"/>
    </source>
</evidence>
<gene>
    <name evidence="3" type="ORF">DFH01_00640</name>
</gene>
<evidence type="ECO:0000313" key="4">
    <source>
        <dbReference type="Proteomes" id="UP000245765"/>
    </source>
</evidence>